<dbReference type="AlphaFoldDB" id="A0A1X7VNV2"/>
<sequence>MEHVFTLAQRFVLASLVFSSFLYPIDTTMLVLDCRSGDTTVISVQCGPQLKETLCEVEYKPIKTSRSVYVERPLGVSTLYKKRLLPFMVHFSTEHVFTLAQRFVLASLVFSSFLYSTDTTMLVLDCRSGDTTVISVQCGPQLKETLC</sequence>
<protein>
    <submittedName>
        <fullName evidence="1">Uncharacterized protein</fullName>
    </submittedName>
</protein>
<proteinExistence type="predicted"/>
<accession>A0A1X7VNV2</accession>
<organism evidence="1">
    <name type="scientific">Amphimedon queenslandica</name>
    <name type="common">Sponge</name>
    <dbReference type="NCBI Taxonomy" id="400682"/>
    <lineage>
        <taxon>Eukaryota</taxon>
        <taxon>Metazoa</taxon>
        <taxon>Porifera</taxon>
        <taxon>Demospongiae</taxon>
        <taxon>Heteroscleromorpha</taxon>
        <taxon>Haplosclerida</taxon>
        <taxon>Niphatidae</taxon>
        <taxon>Amphimedon</taxon>
    </lineage>
</organism>
<reference evidence="1" key="1">
    <citation type="submission" date="2017-05" db="UniProtKB">
        <authorList>
            <consortium name="EnsemblMetazoa"/>
        </authorList>
    </citation>
    <scope>IDENTIFICATION</scope>
</reference>
<name>A0A1X7VNV2_AMPQE</name>
<dbReference type="InParanoid" id="A0A1X7VNV2"/>
<dbReference type="EnsemblMetazoa" id="Aqu2.1.41752_001">
    <property type="protein sequence ID" value="Aqu2.1.41752_001"/>
    <property type="gene ID" value="Aqu2.1.41752"/>
</dbReference>
<evidence type="ECO:0000313" key="1">
    <source>
        <dbReference type="EnsemblMetazoa" id="Aqu2.1.41752_001"/>
    </source>
</evidence>